<dbReference type="OrthoDB" id="27101at10239"/>
<sequence>MIGPPPMFLIIAIMAAIQNSKARMEAYKDHKSYANSSIYENTKSDQTKFFLDLN</sequence>
<dbReference type="GeneID" id="18504769"/>
<evidence type="ECO:0000313" key="2">
    <source>
        <dbReference type="Proteomes" id="UP000018808"/>
    </source>
</evidence>
<dbReference type="Proteomes" id="UP000018808">
    <property type="component" value="Segment"/>
</dbReference>
<name>V5USV2_9CAUD</name>
<dbReference type="KEGG" id="vg:18504769"/>
<dbReference type="EMBL" id="KF156338">
    <property type="protein sequence ID" value="AHB80607.1"/>
    <property type="molecule type" value="Genomic_DNA"/>
</dbReference>
<evidence type="ECO:0000313" key="1">
    <source>
        <dbReference type="EMBL" id="AHB80607.1"/>
    </source>
</evidence>
<proteinExistence type="predicted"/>
<accession>V5USV2</accession>
<organism evidence="1 2">
    <name type="scientific">Synechococcus phage ACG-2014h</name>
    <dbReference type="NCBI Taxonomy" id="1340810"/>
    <lineage>
        <taxon>Viruses</taxon>
        <taxon>Duplodnaviria</taxon>
        <taxon>Heunggongvirae</taxon>
        <taxon>Uroviricota</taxon>
        <taxon>Caudoviricetes</taxon>
        <taxon>Pantevenvirales</taxon>
        <taxon>Kyanoviridae</taxon>
        <taxon>Sedonavirus</taxon>
        <taxon>Sedonavirus tusconh</taxon>
    </lineage>
</organism>
<keyword evidence="2" id="KW-1185">Reference proteome</keyword>
<gene>
    <name evidence="1" type="ORF">S-MbCM7_193</name>
</gene>
<reference evidence="1 2" key="1">
    <citation type="journal article" date="2014" name="Nature">
        <title>Viral tagging reveals discrete populations in Synechococcus viral genome sequence space.</title>
        <authorList>
            <person name="Deng L."/>
            <person name="Ignacio Espinoza J.C."/>
            <person name="Gregory A.C."/>
            <person name="Poulos B.T."/>
            <person name="Weitz J.S."/>
            <person name="Hugenholtz P."/>
            <person name="Sullivan M.B."/>
        </authorList>
    </citation>
    <scope>NUCLEOTIDE SEQUENCE [LARGE SCALE GENOMIC DNA]</scope>
</reference>
<dbReference type="RefSeq" id="YP_009008327.1">
    <property type="nucleotide sequence ID" value="NC_023587.1"/>
</dbReference>
<protein>
    <submittedName>
        <fullName evidence="1">Uncharacterized protein</fullName>
    </submittedName>
</protein>